<sequence length="72" mass="8417">MYSFVKLDPSTVASPYPRDHGLDKFESTLPEDASKQVTAFLAYWFLLRRFFFMYSYVKISTPIVAPPYPQRS</sequence>
<name>K1RID9_MAGGI</name>
<evidence type="ECO:0000313" key="1">
    <source>
        <dbReference type="EMBL" id="EKC41340.1"/>
    </source>
</evidence>
<dbReference type="InParanoid" id="K1RID9"/>
<accession>K1RID9</accession>
<dbReference type="AlphaFoldDB" id="K1RID9"/>
<reference evidence="1" key="1">
    <citation type="journal article" date="2012" name="Nature">
        <title>The oyster genome reveals stress adaptation and complexity of shell formation.</title>
        <authorList>
            <person name="Zhang G."/>
            <person name="Fang X."/>
            <person name="Guo X."/>
            <person name="Li L."/>
            <person name="Luo R."/>
            <person name="Xu F."/>
            <person name="Yang P."/>
            <person name="Zhang L."/>
            <person name="Wang X."/>
            <person name="Qi H."/>
            <person name="Xiong Z."/>
            <person name="Que H."/>
            <person name="Xie Y."/>
            <person name="Holland P.W."/>
            <person name="Paps J."/>
            <person name="Zhu Y."/>
            <person name="Wu F."/>
            <person name="Chen Y."/>
            <person name="Wang J."/>
            <person name="Peng C."/>
            <person name="Meng J."/>
            <person name="Yang L."/>
            <person name="Liu J."/>
            <person name="Wen B."/>
            <person name="Zhang N."/>
            <person name="Huang Z."/>
            <person name="Zhu Q."/>
            <person name="Feng Y."/>
            <person name="Mount A."/>
            <person name="Hedgecock D."/>
            <person name="Xu Z."/>
            <person name="Liu Y."/>
            <person name="Domazet-Loso T."/>
            <person name="Du Y."/>
            <person name="Sun X."/>
            <person name="Zhang S."/>
            <person name="Liu B."/>
            <person name="Cheng P."/>
            <person name="Jiang X."/>
            <person name="Li J."/>
            <person name="Fan D."/>
            <person name="Wang W."/>
            <person name="Fu W."/>
            <person name="Wang T."/>
            <person name="Wang B."/>
            <person name="Zhang J."/>
            <person name="Peng Z."/>
            <person name="Li Y."/>
            <person name="Li N."/>
            <person name="Wang J."/>
            <person name="Chen M."/>
            <person name="He Y."/>
            <person name="Tan F."/>
            <person name="Song X."/>
            <person name="Zheng Q."/>
            <person name="Huang R."/>
            <person name="Yang H."/>
            <person name="Du X."/>
            <person name="Chen L."/>
            <person name="Yang M."/>
            <person name="Gaffney P.M."/>
            <person name="Wang S."/>
            <person name="Luo L."/>
            <person name="She Z."/>
            <person name="Ming Y."/>
            <person name="Huang W."/>
            <person name="Zhang S."/>
            <person name="Huang B."/>
            <person name="Zhang Y."/>
            <person name="Qu T."/>
            <person name="Ni P."/>
            <person name="Miao G."/>
            <person name="Wang J."/>
            <person name="Wang Q."/>
            <person name="Steinberg C.E."/>
            <person name="Wang H."/>
            <person name="Li N."/>
            <person name="Qian L."/>
            <person name="Zhang G."/>
            <person name="Li Y."/>
            <person name="Yang H."/>
            <person name="Liu X."/>
            <person name="Wang J."/>
            <person name="Yin Y."/>
            <person name="Wang J."/>
        </authorList>
    </citation>
    <scope>NUCLEOTIDE SEQUENCE [LARGE SCALE GENOMIC DNA]</scope>
    <source>
        <strain evidence="1">05x7-T-G4-1.051#20</strain>
    </source>
</reference>
<gene>
    <name evidence="1" type="ORF">CGI_10011078</name>
</gene>
<dbReference type="HOGENOM" id="CLU_2724654_0_0_1"/>
<proteinExistence type="predicted"/>
<dbReference type="EMBL" id="JH816995">
    <property type="protein sequence ID" value="EKC41340.1"/>
    <property type="molecule type" value="Genomic_DNA"/>
</dbReference>
<organism evidence="1">
    <name type="scientific">Magallana gigas</name>
    <name type="common">Pacific oyster</name>
    <name type="synonym">Crassostrea gigas</name>
    <dbReference type="NCBI Taxonomy" id="29159"/>
    <lineage>
        <taxon>Eukaryota</taxon>
        <taxon>Metazoa</taxon>
        <taxon>Spiralia</taxon>
        <taxon>Lophotrochozoa</taxon>
        <taxon>Mollusca</taxon>
        <taxon>Bivalvia</taxon>
        <taxon>Autobranchia</taxon>
        <taxon>Pteriomorphia</taxon>
        <taxon>Ostreida</taxon>
        <taxon>Ostreoidea</taxon>
        <taxon>Ostreidae</taxon>
        <taxon>Magallana</taxon>
    </lineage>
</organism>
<protein>
    <submittedName>
        <fullName evidence="1">Uncharacterized protein</fullName>
    </submittedName>
</protein>